<sequence length="218" mass="24901">MDLSFNHQKWLVGLLAILWAVYIPLRASNLDYYKYYVGVDKAHLEIQKLIKNGVALRNAGQFQESYKLLQEASDQGSFVGTSLLGILYMQDKKFKDDDSKTLSYLDKAIQLNRKQGGDNKGDLILLDRVYVAVLYFCGDKIHKDYARAYQMAWSVVLDLSGQDGRDGLIHLGTIDPTNYSDIRREILELAFSVLKACQVKPFPHRTPIPRNKVIEVRL</sequence>
<accession>A0ABN6I6U3</accession>
<organism evidence="1 2">
    <name type="scientific">Helicobacter gastrocanis</name>
    <dbReference type="NCBI Taxonomy" id="2849641"/>
    <lineage>
        <taxon>Bacteria</taxon>
        <taxon>Pseudomonadati</taxon>
        <taxon>Campylobacterota</taxon>
        <taxon>Epsilonproteobacteria</taxon>
        <taxon>Campylobacterales</taxon>
        <taxon>Helicobacteraceae</taxon>
        <taxon>Helicobacter</taxon>
    </lineage>
</organism>
<dbReference type="SUPFAM" id="SSF81901">
    <property type="entry name" value="HCP-like"/>
    <property type="match status" value="1"/>
</dbReference>
<name>A0ABN6I6U3_9HELI</name>
<evidence type="ECO:0000313" key="2">
    <source>
        <dbReference type="Proteomes" id="UP000826775"/>
    </source>
</evidence>
<keyword evidence="1" id="KW-0614">Plasmid</keyword>
<evidence type="ECO:0000313" key="1">
    <source>
        <dbReference type="EMBL" id="BCZ18344.1"/>
    </source>
</evidence>
<proteinExistence type="predicted"/>
<dbReference type="Gene3D" id="1.25.40.10">
    <property type="entry name" value="Tetratricopeptide repeat domain"/>
    <property type="match status" value="1"/>
</dbReference>
<dbReference type="InterPro" id="IPR011990">
    <property type="entry name" value="TPR-like_helical_dom_sf"/>
</dbReference>
<dbReference type="RefSeq" id="WP_221281339.1">
    <property type="nucleotide sequence ID" value="NZ_AP024817.1"/>
</dbReference>
<evidence type="ECO:0008006" key="3">
    <source>
        <dbReference type="Google" id="ProtNLM"/>
    </source>
</evidence>
<dbReference type="Proteomes" id="UP000826775">
    <property type="component" value="Plasmid pNHP190003_3"/>
</dbReference>
<gene>
    <name evidence="1" type="ORF">NHP190003_16260</name>
</gene>
<reference evidence="1 2" key="1">
    <citation type="submission" date="2021-07" db="EMBL/GenBank/DDBJ databases">
        <title>Novel Helicobacter sp. Isolated from a dog.</title>
        <authorList>
            <person name="Rimbara E."/>
            <person name="Suzuki M."/>
        </authorList>
    </citation>
    <scope>NUCLEOTIDE SEQUENCE [LARGE SCALE GENOMIC DNA]</scope>
    <source>
        <strain evidence="2">NHP19-003</strain>
        <plasmid evidence="1 2">pNHP190003_3</plasmid>
    </source>
</reference>
<dbReference type="EMBL" id="AP024817">
    <property type="protein sequence ID" value="BCZ18344.1"/>
    <property type="molecule type" value="Genomic_DNA"/>
</dbReference>
<protein>
    <recommendedName>
        <fullName evidence="3">Beta-lactamase</fullName>
    </recommendedName>
</protein>
<geneLocation type="plasmid" evidence="1 2">
    <name>pNHP190003_3</name>
</geneLocation>
<keyword evidence="2" id="KW-1185">Reference proteome</keyword>